<name>A0A412YHY6_9BACE</name>
<keyword evidence="1" id="KW-0732">Signal</keyword>
<feature type="signal peptide" evidence="1">
    <location>
        <begin position="1"/>
        <end position="25"/>
    </location>
</feature>
<evidence type="ECO:0000313" key="2">
    <source>
        <dbReference type="EMBL" id="RGV57028.1"/>
    </source>
</evidence>
<organism evidence="2 3">
    <name type="scientific">Bacteroides intestinalis</name>
    <dbReference type="NCBI Taxonomy" id="329854"/>
    <lineage>
        <taxon>Bacteria</taxon>
        <taxon>Pseudomonadati</taxon>
        <taxon>Bacteroidota</taxon>
        <taxon>Bacteroidia</taxon>
        <taxon>Bacteroidales</taxon>
        <taxon>Bacteroidaceae</taxon>
        <taxon>Bacteroides</taxon>
    </lineage>
</organism>
<reference evidence="2 3" key="1">
    <citation type="submission" date="2018-08" db="EMBL/GenBank/DDBJ databases">
        <title>A genome reference for cultivated species of the human gut microbiota.</title>
        <authorList>
            <person name="Zou Y."/>
            <person name="Xue W."/>
            <person name="Luo G."/>
        </authorList>
    </citation>
    <scope>NUCLEOTIDE SEQUENCE [LARGE SCALE GENOMIC DNA]</scope>
    <source>
        <strain evidence="2 3">AF14-32</strain>
    </source>
</reference>
<gene>
    <name evidence="2" type="ORF">DWW10_02860</name>
</gene>
<comment type="caution">
    <text evidence="2">The sequence shown here is derived from an EMBL/GenBank/DDBJ whole genome shotgun (WGS) entry which is preliminary data.</text>
</comment>
<dbReference type="EMBL" id="QRZF01000002">
    <property type="protein sequence ID" value="RGV57028.1"/>
    <property type="molecule type" value="Genomic_DNA"/>
</dbReference>
<dbReference type="Proteomes" id="UP000283850">
    <property type="component" value="Unassembled WGS sequence"/>
</dbReference>
<dbReference type="AlphaFoldDB" id="A0A412YHY6"/>
<protein>
    <submittedName>
        <fullName evidence="2">Uncharacterized protein</fullName>
    </submittedName>
</protein>
<feature type="chain" id="PRO_5019094819" evidence="1">
    <location>
        <begin position="26"/>
        <end position="275"/>
    </location>
</feature>
<evidence type="ECO:0000256" key="1">
    <source>
        <dbReference type="SAM" id="SignalP"/>
    </source>
</evidence>
<accession>A0A412YHY6</accession>
<sequence>MKIKGMKQRILMLLLGCLSVTGAIAQNSGITKQINDIKRDGKYFYAESTMETEEEAREAATLMLANYINDYINDKNLPPESKVTEHSLTKVQCIKGKRGTNMRVFVYVNKADYVPFESAADDTPFESKVEPIAAPEPVESVAAPEAAPTVTSESVVVTEPTAAPVTSSEASMALPVEWQQEALNEMLQKPNLQGVIGVLNRMKVDYKVKRFGTYNECKNVAECFWVILEDDTDKSLVTILGPGTNDRVNFRTRQYDSLDNYFGKGKSAVWFEFSK</sequence>
<proteinExistence type="predicted"/>
<evidence type="ECO:0000313" key="3">
    <source>
        <dbReference type="Proteomes" id="UP000283850"/>
    </source>
</evidence>